<protein>
    <submittedName>
        <fullName evidence="2">Uncharacterized protein</fullName>
    </submittedName>
</protein>
<accession>A0A495MMB0</accession>
<evidence type="ECO:0000313" key="3">
    <source>
        <dbReference type="Proteomes" id="UP000277579"/>
    </source>
</evidence>
<feature type="signal peptide" evidence="1">
    <location>
        <begin position="1"/>
        <end position="20"/>
    </location>
</feature>
<dbReference type="EMBL" id="RBLC01000001">
    <property type="protein sequence ID" value="RKS26500.1"/>
    <property type="molecule type" value="Genomic_DNA"/>
</dbReference>
<evidence type="ECO:0000313" key="2">
    <source>
        <dbReference type="EMBL" id="RKS26500.1"/>
    </source>
</evidence>
<keyword evidence="1" id="KW-0732">Signal</keyword>
<organism evidence="2 3">
    <name type="scientific">Flavobacterium endophyticum</name>
    <dbReference type="NCBI Taxonomy" id="1540163"/>
    <lineage>
        <taxon>Bacteria</taxon>
        <taxon>Pseudomonadati</taxon>
        <taxon>Bacteroidota</taxon>
        <taxon>Flavobacteriia</taxon>
        <taxon>Flavobacteriales</taxon>
        <taxon>Flavobacteriaceae</taxon>
        <taxon>Flavobacterium</taxon>
    </lineage>
</organism>
<dbReference type="RefSeq" id="WP_121375816.1">
    <property type="nucleotide sequence ID" value="NZ_RBLC01000001.1"/>
</dbReference>
<feature type="chain" id="PRO_5019719579" evidence="1">
    <location>
        <begin position="21"/>
        <end position="468"/>
    </location>
</feature>
<reference evidence="2 3" key="1">
    <citation type="submission" date="2018-10" db="EMBL/GenBank/DDBJ databases">
        <title>Genomic Encyclopedia of Archaeal and Bacterial Type Strains, Phase II (KMG-II): from individual species to whole genera.</title>
        <authorList>
            <person name="Goeker M."/>
        </authorList>
    </citation>
    <scope>NUCLEOTIDE SEQUENCE [LARGE SCALE GENOMIC DNA]</scope>
    <source>
        <strain evidence="2 3">DSM 29537</strain>
    </source>
</reference>
<name>A0A495MMB0_9FLAO</name>
<comment type="caution">
    <text evidence="2">The sequence shown here is derived from an EMBL/GenBank/DDBJ whole genome shotgun (WGS) entry which is preliminary data.</text>
</comment>
<dbReference type="AlphaFoldDB" id="A0A495MMB0"/>
<dbReference type="OrthoDB" id="1331096at2"/>
<gene>
    <name evidence="2" type="ORF">CLV94_1558</name>
</gene>
<dbReference type="Proteomes" id="UP000277579">
    <property type="component" value="Unassembled WGS sequence"/>
</dbReference>
<keyword evidence="3" id="KW-1185">Reference proteome</keyword>
<sequence length="468" mass="53375">MKKLLFTLLAFYGFATSSFGQTLLASQPLELKKTASSHQILNAVNNQNQVFAFAADKESLRALKYNNALFFKDSISAARPDKSYEFMAGFSFEDNGNPYLYWASGDYFKIQSIYFDFENKTATTTEFRIPYKDEAIISVFSENNSFYILTQFKKEDKLKFYCFNKGKLEEKIIDFSSYKFIDENGKSSTFNKLMAENSIEKIDTRSLNPLFQSISKVKFYILKNRMILTFDSLSRTQLFDIDLNTFSITEKTIPSLTLATSIGKSNSYFHQDKLYQIKANDEELMIAAVDIASGETLKSYAVGQKDTISFKNSPLYSQTGNERGQELKNTKKFIQKLRNCEVGISVYKTPNAIMVTAGGIRDVSSTGGLLLGISASFAMITAGSYYPIDGLLDTQNLQSIYFEGLFDEKFQHKNIQQQGLAVDYISQFQHENNVSLVSVFPYHDYFIMGYYDSKKKEYALRKFEDSND</sequence>
<proteinExistence type="predicted"/>
<evidence type="ECO:0000256" key="1">
    <source>
        <dbReference type="SAM" id="SignalP"/>
    </source>
</evidence>